<dbReference type="Proteomes" id="UP000185904">
    <property type="component" value="Unassembled WGS sequence"/>
</dbReference>
<dbReference type="EMBL" id="LVCJ01000001">
    <property type="protein sequence ID" value="OAL40366.1"/>
    <property type="molecule type" value="Genomic_DNA"/>
</dbReference>
<keyword evidence="2" id="KW-1185">Reference proteome</keyword>
<reference evidence="1 2" key="1">
    <citation type="submission" date="2016-03" db="EMBL/GenBank/DDBJ databases">
        <title>The draft genome sequence of Fonsecaea nubica causative agent of cutaneous subcutaneous infection in human host.</title>
        <authorList>
            <person name="Costa F."/>
            <person name="Sybren D.H."/>
            <person name="Raittz R.T."/>
            <person name="Weiss V.A."/>
            <person name="Leao A.C."/>
            <person name="Gomes R."/>
            <person name="De Souza E.M."/>
            <person name="Pedrosa F.O."/>
            <person name="Steffens M.B."/>
            <person name="Bombassaro A."/>
            <person name="Tadra-Sfeir M.Z."/>
            <person name="Moreno L.F."/>
            <person name="Najafzadeh M.J."/>
            <person name="Felipe M.S."/>
            <person name="Teixeira M."/>
            <person name="Sun J."/>
            <person name="Xi L."/>
            <person name="Castro M.A."/>
            <person name="Vicente V.A."/>
        </authorList>
    </citation>
    <scope>NUCLEOTIDE SEQUENCE [LARGE SCALE GENOMIC DNA]</scope>
    <source>
        <strain evidence="1 2">CBS 269.64</strain>
    </source>
</reference>
<name>A0A178DF10_9EURO</name>
<dbReference type="AlphaFoldDB" id="A0A178DF10"/>
<sequence length="102" mass="11421">MVRQLHTFEAARVVAKDADQYLPQPSKTQTGPTYTVVDEDIEIAEEDDDDPPEPVKVLEELSTFEEVIVWGHDAVPTNEDTFVKGIEEWVAFAEAIHGLPGR</sequence>
<dbReference type="GeneID" id="34583529"/>
<dbReference type="OrthoDB" id="6222486at2759"/>
<evidence type="ECO:0000313" key="1">
    <source>
        <dbReference type="EMBL" id="OAL40366.1"/>
    </source>
</evidence>
<protein>
    <submittedName>
        <fullName evidence="1">Uncharacterized protein</fullName>
    </submittedName>
</protein>
<comment type="caution">
    <text evidence="1">The sequence shown here is derived from an EMBL/GenBank/DDBJ whole genome shotgun (WGS) entry which is preliminary data.</text>
</comment>
<dbReference type="InterPro" id="IPR013924">
    <property type="entry name" value="RNase_H2_suC"/>
</dbReference>
<dbReference type="GO" id="GO:0006401">
    <property type="term" value="P:RNA catabolic process"/>
    <property type="evidence" value="ECO:0007669"/>
    <property type="project" value="InterPro"/>
</dbReference>
<organism evidence="1 2">
    <name type="scientific">Fonsecaea nubica</name>
    <dbReference type="NCBI Taxonomy" id="856822"/>
    <lineage>
        <taxon>Eukaryota</taxon>
        <taxon>Fungi</taxon>
        <taxon>Dikarya</taxon>
        <taxon>Ascomycota</taxon>
        <taxon>Pezizomycotina</taxon>
        <taxon>Eurotiomycetes</taxon>
        <taxon>Chaetothyriomycetidae</taxon>
        <taxon>Chaetothyriales</taxon>
        <taxon>Herpotrichiellaceae</taxon>
        <taxon>Fonsecaea</taxon>
    </lineage>
</organism>
<proteinExistence type="predicted"/>
<dbReference type="GO" id="GO:0032299">
    <property type="term" value="C:ribonuclease H2 complex"/>
    <property type="evidence" value="ECO:0007669"/>
    <property type="project" value="InterPro"/>
</dbReference>
<accession>A0A178DF10</accession>
<evidence type="ECO:0000313" key="2">
    <source>
        <dbReference type="Proteomes" id="UP000185904"/>
    </source>
</evidence>
<dbReference type="RefSeq" id="XP_022505378.1">
    <property type="nucleotide sequence ID" value="XM_022638413.1"/>
</dbReference>
<dbReference type="Gene3D" id="2.40.128.680">
    <property type="match status" value="1"/>
</dbReference>
<gene>
    <name evidence="1" type="ORF">AYO20_00102</name>
</gene>
<dbReference type="Pfam" id="PF08615">
    <property type="entry name" value="RNase_H2_suC"/>
    <property type="match status" value="1"/>
</dbReference>